<evidence type="ECO:0000313" key="2">
    <source>
        <dbReference type="Proteomes" id="UP001283361"/>
    </source>
</evidence>
<accession>A0AAE1DWK2</accession>
<protein>
    <submittedName>
        <fullName evidence="1">Uncharacterized protein</fullName>
    </submittedName>
</protein>
<name>A0AAE1DWK2_9GAST</name>
<proteinExistence type="predicted"/>
<reference evidence="1" key="1">
    <citation type="journal article" date="2023" name="G3 (Bethesda)">
        <title>A reference genome for the long-term kleptoplast-retaining sea slug Elysia crispata morphotype clarki.</title>
        <authorList>
            <person name="Eastman K.E."/>
            <person name="Pendleton A.L."/>
            <person name="Shaikh M.A."/>
            <person name="Suttiyut T."/>
            <person name="Ogas R."/>
            <person name="Tomko P."/>
            <person name="Gavelis G."/>
            <person name="Widhalm J.R."/>
            <person name="Wisecaver J.H."/>
        </authorList>
    </citation>
    <scope>NUCLEOTIDE SEQUENCE</scope>
    <source>
        <strain evidence="1">ECLA1</strain>
    </source>
</reference>
<keyword evidence="2" id="KW-1185">Reference proteome</keyword>
<dbReference type="EMBL" id="JAWDGP010002078">
    <property type="protein sequence ID" value="KAK3785701.1"/>
    <property type="molecule type" value="Genomic_DNA"/>
</dbReference>
<organism evidence="1 2">
    <name type="scientific">Elysia crispata</name>
    <name type="common">lettuce slug</name>
    <dbReference type="NCBI Taxonomy" id="231223"/>
    <lineage>
        <taxon>Eukaryota</taxon>
        <taxon>Metazoa</taxon>
        <taxon>Spiralia</taxon>
        <taxon>Lophotrochozoa</taxon>
        <taxon>Mollusca</taxon>
        <taxon>Gastropoda</taxon>
        <taxon>Heterobranchia</taxon>
        <taxon>Euthyneura</taxon>
        <taxon>Panpulmonata</taxon>
        <taxon>Sacoglossa</taxon>
        <taxon>Placobranchoidea</taxon>
        <taxon>Plakobranchidae</taxon>
        <taxon>Elysia</taxon>
    </lineage>
</organism>
<evidence type="ECO:0000313" key="1">
    <source>
        <dbReference type="EMBL" id="KAK3785701.1"/>
    </source>
</evidence>
<dbReference type="Proteomes" id="UP001283361">
    <property type="component" value="Unassembled WGS sequence"/>
</dbReference>
<comment type="caution">
    <text evidence="1">The sequence shown here is derived from an EMBL/GenBank/DDBJ whole genome shotgun (WGS) entry which is preliminary data.</text>
</comment>
<dbReference type="AlphaFoldDB" id="A0AAE1DWK2"/>
<sequence>MGYTGPTESDMTVISGSLIIQKVGSSLRNRNLFPALPHAVTDNTEVSFQSASGLSLLRSRSRCFTAMDTGIVLIEFPFRTH</sequence>
<gene>
    <name evidence="1" type="ORF">RRG08_055532</name>
</gene>